<feature type="binding site" evidence="10">
    <location>
        <position position="338"/>
    </location>
    <ligand>
        <name>substrate</name>
    </ligand>
</feature>
<keyword evidence="3 10" id="KW-0963">Cytoplasm</keyword>
<keyword evidence="7 10" id="KW-0460">Magnesium</keyword>
<feature type="binding site" evidence="10">
    <location>
        <begin position="269"/>
        <end position="270"/>
    </location>
    <ligand>
        <name>substrate</name>
        <note>ligand shared between dimeric partners</note>
    </ligand>
</feature>
<dbReference type="Pfam" id="PF00365">
    <property type="entry name" value="PFK"/>
    <property type="match status" value="1"/>
</dbReference>
<reference evidence="12" key="1">
    <citation type="submission" date="2014-05" db="EMBL/GenBank/DDBJ databases">
        <title>The transcriptome of the halophilic microalga Tetraselmis sp. GSL018 isolated from the Great Salt Lake, Utah.</title>
        <authorList>
            <person name="Jinkerson R.E."/>
            <person name="D'Adamo S."/>
            <person name="Posewitz M.C."/>
        </authorList>
    </citation>
    <scope>NUCLEOTIDE SEQUENCE</scope>
    <source>
        <strain evidence="12">GSL018</strain>
    </source>
</reference>
<keyword evidence="6 10" id="KW-0418">Kinase</keyword>
<dbReference type="AlphaFoldDB" id="A0A061R021"/>
<feature type="binding site" evidence="10">
    <location>
        <begin position="447"/>
        <end position="450"/>
    </location>
    <ligand>
        <name>substrate</name>
    </ligand>
</feature>
<evidence type="ECO:0000256" key="4">
    <source>
        <dbReference type="ARBA" id="ARBA00022679"/>
    </source>
</evidence>
<gene>
    <name evidence="12" type="primary">PFK</name>
    <name evidence="10" type="synonym">PFP-BETA</name>
    <name evidence="12" type="ORF">TSPGSL018_16287</name>
</gene>
<dbReference type="NCBIfam" id="NF005482">
    <property type="entry name" value="PRK07085.1"/>
    <property type="match status" value="1"/>
</dbReference>
<evidence type="ECO:0000256" key="8">
    <source>
        <dbReference type="ARBA" id="ARBA00023152"/>
    </source>
</evidence>
<keyword evidence="8 10" id="KW-0324">Glycolysis</keyword>
<accession>A0A061R021</accession>
<dbReference type="HAMAP" id="MF_01980">
    <property type="entry name" value="Phosphofructokinase_II_Long"/>
    <property type="match status" value="1"/>
</dbReference>
<feature type="domain" description="Phosphofructokinase" evidence="11">
    <location>
        <begin position="100"/>
        <end position="469"/>
    </location>
</feature>
<dbReference type="SUPFAM" id="SSF53784">
    <property type="entry name" value="Phosphofructokinase"/>
    <property type="match status" value="1"/>
</dbReference>
<dbReference type="GO" id="GO:0006002">
    <property type="term" value="P:fructose 6-phosphate metabolic process"/>
    <property type="evidence" value="ECO:0007669"/>
    <property type="project" value="InterPro"/>
</dbReference>
<feature type="site" description="Important for catalytic activity and substrate specificity; stabilizes the transition state when the phosphoryl donor is PPi; prevents ATP from binding by mimicking the alpha-phosphate group of ATP" evidence="10">
    <location>
        <position position="203"/>
    </location>
</feature>
<protein>
    <recommendedName>
        <fullName evidence="10">Pyrophosphate--fructose 6-phosphate 1-phosphotransferase subunit beta</fullName>
        <shortName evidence="10">PFP</shortName>
        <ecNumber evidence="10">2.7.1.90</ecNumber>
    </recommendedName>
    <alternativeName>
        <fullName evidence="10">6-phosphofructokinase, pyrophosphate dependent</fullName>
    </alternativeName>
    <alternativeName>
        <fullName evidence="10">PPi-PFK</fullName>
    </alternativeName>
    <alternativeName>
        <fullName evidence="10">Pyrophosphate-dependent 6-phosphofructose-1-kinase</fullName>
    </alternativeName>
</protein>
<evidence type="ECO:0000256" key="7">
    <source>
        <dbReference type="ARBA" id="ARBA00022842"/>
    </source>
</evidence>
<comment type="similarity">
    <text evidence="10">Belongs to the phosphofructokinase type A (PFKA) family. PPi-dependent PFK group II subfamily. Clade 'Long' sub-subfamily.</text>
</comment>
<keyword evidence="10" id="KW-0021">Allosteric enzyme</keyword>
<dbReference type="Gene3D" id="3.40.50.450">
    <property type="match status" value="1"/>
</dbReference>
<feature type="binding site" evidence="10">
    <location>
        <position position="108"/>
    </location>
    <ligand>
        <name>diphosphate</name>
        <dbReference type="ChEBI" id="CHEBI:33019"/>
    </ligand>
</feature>
<dbReference type="GO" id="GO:0005524">
    <property type="term" value="F:ATP binding"/>
    <property type="evidence" value="ECO:0007669"/>
    <property type="project" value="InterPro"/>
</dbReference>
<dbReference type="InterPro" id="IPR022953">
    <property type="entry name" value="ATP_PFK"/>
</dbReference>
<evidence type="ECO:0000259" key="11">
    <source>
        <dbReference type="Pfam" id="PF00365"/>
    </source>
</evidence>
<dbReference type="Gene3D" id="1.10.10.480">
    <property type="entry name" value="Phosphofructokinase, domain 3"/>
    <property type="match status" value="1"/>
</dbReference>
<dbReference type="PANTHER" id="PTHR43650">
    <property type="entry name" value="PYROPHOSPHATE--FRUCTOSE 6-PHOSPHATE 1-PHOSPHOTRANSFERASE"/>
    <property type="match status" value="1"/>
</dbReference>
<proteinExistence type="inferred from homology"/>
<dbReference type="GO" id="GO:0005829">
    <property type="term" value="C:cytosol"/>
    <property type="evidence" value="ECO:0007669"/>
    <property type="project" value="TreeGrafter"/>
</dbReference>
<dbReference type="GO" id="GO:0047334">
    <property type="term" value="F:diphosphate-fructose-6-phosphate 1-phosphotransferase activity"/>
    <property type="evidence" value="ECO:0007669"/>
    <property type="project" value="UniProtKB-EC"/>
</dbReference>
<feature type="active site" description="Proton acceptor" evidence="10">
    <location>
        <position position="232"/>
    </location>
</feature>
<feature type="site" description="Important for catalytic activity; stabilizes the transition state when the phosphoryl donor is PPi" evidence="10">
    <location>
        <position position="229"/>
    </location>
</feature>
<comment type="caution">
    <text evidence="10">Lacks conserved residue(s) required for the propagation of feature annotation.</text>
</comment>
<comment type="function">
    <text evidence="10">Catalytic subunit of pyrophosphate--fructose 6-phosphate 1-phosphotransferase. Catalyzes the phosphorylation of D-fructose 6-phosphate, the first committing step of glycolysis. Uses inorganic phosphate (PPi) as phosphoryl donor instead of ATP like common ATP-dependent phosphofructokinases (ATP-PFKs), which renders the reaction reversible, and can thus function both in glycolysis and gluconeogenesis.</text>
</comment>
<comment type="subcellular location">
    <subcellularLocation>
        <location evidence="10">Cytoplasm</location>
    </subcellularLocation>
</comment>
<comment type="activity regulation">
    <text evidence="10">Allosterically activated by fructose 2,6-bisphosphate.</text>
</comment>
<dbReference type="PRINTS" id="PR00476">
    <property type="entry name" value="PHFRCTKINASE"/>
</dbReference>
<dbReference type="InterPro" id="IPR000023">
    <property type="entry name" value="Phosphofructokinase_dom"/>
</dbReference>
<dbReference type="GO" id="GO:0046872">
    <property type="term" value="F:metal ion binding"/>
    <property type="evidence" value="ECO:0007669"/>
    <property type="project" value="UniProtKB-KW"/>
</dbReference>
<organism evidence="12">
    <name type="scientific">Tetraselmis sp. GSL018</name>
    <dbReference type="NCBI Taxonomy" id="582737"/>
    <lineage>
        <taxon>Eukaryota</taxon>
        <taxon>Viridiplantae</taxon>
        <taxon>Chlorophyta</taxon>
        <taxon>core chlorophytes</taxon>
        <taxon>Chlorodendrophyceae</taxon>
        <taxon>Chlorodendrales</taxon>
        <taxon>Chlorodendraceae</taxon>
        <taxon>Tetraselmis</taxon>
    </lineage>
</organism>
<comment type="function">
    <text evidence="2">Catalyzes the phosphorylation of D-fructose 6-phosphate, the first committing step of glycolysis. Uses inorganic phosphate (PPi) as phosphoryl donor instead of ATP like common ATP-dependent phosphofructokinases (ATP-PFKs), which renders the reaction reversible, and can thus function both in glycolysis and gluconeogenesis. Consistently, PPi-PFK can replace the enzymes of both the forward (ATP-PFK) and reverse (fructose-bisphosphatase (FBPase)) reactions.</text>
</comment>
<keyword evidence="4 10" id="KW-0808">Transferase</keyword>
<evidence type="ECO:0000256" key="3">
    <source>
        <dbReference type="ARBA" id="ARBA00022490"/>
    </source>
</evidence>
<dbReference type="NCBIfam" id="TIGR02477">
    <property type="entry name" value="PFKA_PPi"/>
    <property type="match status" value="1"/>
</dbReference>
<dbReference type="GO" id="GO:0003872">
    <property type="term" value="F:6-phosphofructokinase activity"/>
    <property type="evidence" value="ECO:0007669"/>
    <property type="project" value="UniProtKB-UniRule"/>
</dbReference>
<comment type="pathway">
    <text evidence="10">Carbohydrate degradation; glycolysis; D-glyceraldehyde 3-phosphate and glycerone phosphate from D-glucose: step 3/4.</text>
</comment>
<dbReference type="PANTHER" id="PTHR43650:SF1">
    <property type="entry name" value="PYROPHOSPHATE--FRUCTOSE 6-PHOSPHATE 1-PHOSPHOTRANSFERASE SUBUNIT BETA 2"/>
    <property type="match status" value="1"/>
</dbReference>
<dbReference type="InterPro" id="IPR035966">
    <property type="entry name" value="PKF_sf"/>
</dbReference>
<dbReference type="EC" id="2.7.1.90" evidence="10"/>
<dbReference type="UniPathway" id="UPA00109">
    <property type="reaction ID" value="UER00182"/>
</dbReference>
<evidence type="ECO:0000256" key="9">
    <source>
        <dbReference type="ARBA" id="ARBA00048072"/>
    </source>
</evidence>
<feature type="binding site" evidence="10">
    <location>
        <position position="202"/>
    </location>
    <ligand>
        <name>Mg(2+)</name>
        <dbReference type="ChEBI" id="CHEBI:18420"/>
        <note>catalytic</note>
    </ligand>
</feature>
<evidence type="ECO:0000256" key="5">
    <source>
        <dbReference type="ARBA" id="ARBA00022723"/>
    </source>
</evidence>
<dbReference type="EMBL" id="GBEZ01021423">
    <property type="protein sequence ID" value="JAC65323.1"/>
    <property type="molecule type" value="Transcribed_RNA"/>
</dbReference>
<sequence length="578" mass="61615">MTLSRVCQGLGSSEGLDTKKLEVIPVRDTNDYSPLQMLRLEYMPELASVFNGAFHAEPDDSAGEPKPDGRIAALFPALAGAHGVTLRPSGGPAELAAPLRVGVVLSGGQAAGGHNVIAGLLDFLERHHPGSQLLGFRRGPAGILRSDAALVTADAMGPFRNQGGFDIIGSGRDKIETPAQLEEAARVVGSLALDGLVVVGGDDSNTNAAILAQHFLDAGIRARVVGVPKTIDGDLKGGRVPVSFGFDTACRVYSELVGNLMVDAASADKYYHFVRLMGRSASHIALEVALQTHPQMCLVSEEVREHRITLQAIAAQIADVVAARCERGLHHGVILIPEGLIEFLPHMDGLIRELSELLARDGAAFGSPRAADVLPRLSPGAAELFSFLPEAFARQLMLDRDPHGNVQVARIETEELLMEVVKKEIAERRASGRFSGPFAALGHYFGYEGRCALPSNFDATYCYNLGFTAAALLSRGQTGLMAAVSGLNRPARDWTVGGVPLTSMMAMERRKGAEKPVIQKALVGLDGRPFLALEASRPRWAAEDCYRSPGPIQFSGPLANTTTLTLSEEVNDGRPIVF</sequence>
<comment type="subunit">
    <text evidence="10">Tetramer of two alpha (regulatory) and two beta (catalytic) chains.</text>
</comment>
<dbReference type="InterPro" id="IPR011183">
    <property type="entry name" value="PfpB_PPi_PFK"/>
</dbReference>
<evidence type="ECO:0000256" key="10">
    <source>
        <dbReference type="HAMAP-Rule" id="MF_03185"/>
    </source>
</evidence>
<name>A0A061R021_9CHLO</name>
<dbReference type="Gene3D" id="3.40.50.460">
    <property type="entry name" value="Phosphofructokinase domain"/>
    <property type="match status" value="1"/>
</dbReference>
<comment type="catalytic activity">
    <reaction evidence="9 10">
        <text>beta-D-fructose 6-phosphate + diphosphate = beta-D-fructose 1,6-bisphosphate + phosphate + H(+)</text>
        <dbReference type="Rhea" id="RHEA:13613"/>
        <dbReference type="ChEBI" id="CHEBI:15378"/>
        <dbReference type="ChEBI" id="CHEBI:32966"/>
        <dbReference type="ChEBI" id="CHEBI:33019"/>
        <dbReference type="ChEBI" id="CHEBI:43474"/>
        <dbReference type="ChEBI" id="CHEBI:57634"/>
        <dbReference type="EC" id="2.7.1.90"/>
    </reaction>
</comment>
<evidence type="ECO:0000313" key="12">
    <source>
        <dbReference type="EMBL" id="JAC65323.1"/>
    </source>
</evidence>
<dbReference type="GO" id="GO:0009749">
    <property type="term" value="P:response to glucose"/>
    <property type="evidence" value="ECO:0007669"/>
    <property type="project" value="TreeGrafter"/>
</dbReference>
<evidence type="ECO:0000256" key="1">
    <source>
        <dbReference type="ARBA" id="ARBA00001946"/>
    </source>
</evidence>
<evidence type="ECO:0000256" key="6">
    <source>
        <dbReference type="ARBA" id="ARBA00022777"/>
    </source>
</evidence>
<comment type="cofactor">
    <cofactor evidence="1 10">
        <name>Mg(2+)</name>
        <dbReference type="ChEBI" id="CHEBI:18420"/>
    </cofactor>
</comment>
<keyword evidence="5 10" id="KW-0479">Metal-binding</keyword>
<feature type="binding site" evidence="10">
    <location>
        <begin position="230"/>
        <end position="232"/>
    </location>
    <ligand>
        <name>substrate</name>
    </ligand>
</feature>
<evidence type="ECO:0000256" key="2">
    <source>
        <dbReference type="ARBA" id="ARBA00003138"/>
    </source>
</evidence>
<feature type="binding site" evidence="10">
    <location>
        <begin position="277"/>
        <end position="279"/>
    </location>
    <ligand>
        <name>substrate</name>
    </ligand>
</feature>